<reference evidence="1 2" key="1">
    <citation type="journal article" date="2018" name="Nat. Ecol. Evol.">
        <title>Pezizomycetes genomes reveal the molecular basis of ectomycorrhizal truffle lifestyle.</title>
        <authorList>
            <person name="Murat C."/>
            <person name="Payen T."/>
            <person name="Noel B."/>
            <person name="Kuo A."/>
            <person name="Morin E."/>
            <person name="Chen J."/>
            <person name="Kohler A."/>
            <person name="Krizsan K."/>
            <person name="Balestrini R."/>
            <person name="Da Silva C."/>
            <person name="Montanini B."/>
            <person name="Hainaut M."/>
            <person name="Levati E."/>
            <person name="Barry K.W."/>
            <person name="Belfiori B."/>
            <person name="Cichocki N."/>
            <person name="Clum A."/>
            <person name="Dockter R.B."/>
            <person name="Fauchery L."/>
            <person name="Guy J."/>
            <person name="Iotti M."/>
            <person name="Le Tacon F."/>
            <person name="Lindquist E.A."/>
            <person name="Lipzen A."/>
            <person name="Malagnac F."/>
            <person name="Mello A."/>
            <person name="Molinier V."/>
            <person name="Miyauchi S."/>
            <person name="Poulain J."/>
            <person name="Riccioni C."/>
            <person name="Rubini A."/>
            <person name="Sitrit Y."/>
            <person name="Splivallo R."/>
            <person name="Traeger S."/>
            <person name="Wang M."/>
            <person name="Zifcakova L."/>
            <person name="Wipf D."/>
            <person name="Zambonelli A."/>
            <person name="Paolocci F."/>
            <person name="Nowrousian M."/>
            <person name="Ottonello S."/>
            <person name="Baldrian P."/>
            <person name="Spatafora J.W."/>
            <person name="Henrissat B."/>
            <person name="Nagy L.G."/>
            <person name="Aury J.M."/>
            <person name="Wincker P."/>
            <person name="Grigoriev I.V."/>
            <person name="Bonfante P."/>
            <person name="Martin F.M."/>
        </authorList>
    </citation>
    <scope>NUCLEOTIDE SEQUENCE [LARGE SCALE GENOMIC DNA]</scope>
    <source>
        <strain evidence="1 2">RN42</strain>
    </source>
</reference>
<sequence length="186" mass="21299">MSTRTQTRTKTKKAPSTPLRLVQPKADLQRIARIENLRAQIEKTEWELASLLRILTTFYNSLRLPTLATSIQTTLDAFIIHHNPIADPECDRAEALITHGCHIIDETGISESDLAEIIVRYRPRMEEEVLSPEKCRMDAEVVLADLGKAEELCVLKPVMADFLRRIVEEARRKDMLDGCFESWLEL</sequence>
<evidence type="ECO:0000313" key="2">
    <source>
        <dbReference type="Proteomes" id="UP000275078"/>
    </source>
</evidence>
<name>A0A3N4HH82_ASCIM</name>
<dbReference type="AlphaFoldDB" id="A0A3N4HH82"/>
<proteinExistence type="predicted"/>
<accession>A0A3N4HH82</accession>
<dbReference type="Proteomes" id="UP000275078">
    <property type="component" value="Unassembled WGS sequence"/>
</dbReference>
<protein>
    <submittedName>
        <fullName evidence="1">Uncharacterized protein</fullName>
    </submittedName>
</protein>
<organism evidence="1 2">
    <name type="scientific">Ascobolus immersus RN42</name>
    <dbReference type="NCBI Taxonomy" id="1160509"/>
    <lineage>
        <taxon>Eukaryota</taxon>
        <taxon>Fungi</taxon>
        <taxon>Dikarya</taxon>
        <taxon>Ascomycota</taxon>
        <taxon>Pezizomycotina</taxon>
        <taxon>Pezizomycetes</taxon>
        <taxon>Pezizales</taxon>
        <taxon>Ascobolaceae</taxon>
        <taxon>Ascobolus</taxon>
    </lineage>
</organism>
<gene>
    <name evidence="1" type="ORF">BJ508DRAFT_381313</name>
</gene>
<keyword evidence="2" id="KW-1185">Reference proteome</keyword>
<dbReference type="EMBL" id="ML119842">
    <property type="protein sequence ID" value="RPA72867.1"/>
    <property type="molecule type" value="Genomic_DNA"/>
</dbReference>
<evidence type="ECO:0000313" key="1">
    <source>
        <dbReference type="EMBL" id="RPA72867.1"/>
    </source>
</evidence>